<gene>
    <name evidence="1" type="ORF">QR680_011119</name>
</gene>
<evidence type="ECO:0000313" key="2">
    <source>
        <dbReference type="Proteomes" id="UP001175271"/>
    </source>
</evidence>
<evidence type="ECO:0000313" key="1">
    <source>
        <dbReference type="EMBL" id="KAK0428980.1"/>
    </source>
</evidence>
<proteinExistence type="predicted"/>
<dbReference type="Proteomes" id="UP001175271">
    <property type="component" value="Unassembled WGS sequence"/>
</dbReference>
<dbReference type="EMBL" id="JAUCMV010000001">
    <property type="protein sequence ID" value="KAK0428980.1"/>
    <property type="molecule type" value="Genomic_DNA"/>
</dbReference>
<comment type="caution">
    <text evidence="1">The sequence shown here is derived from an EMBL/GenBank/DDBJ whole genome shotgun (WGS) entry which is preliminary data.</text>
</comment>
<organism evidence="1 2">
    <name type="scientific">Steinernema hermaphroditum</name>
    <dbReference type="NCBI Taxonomy" id="289476"/>
    <lineage>
        <taxon>Eukaryota</taxon>
        <taxon>Metazoa</taxon>
        <taxon>Ecdysozoa</taxon>
        <taxon>Nematoda</taxon>
        <taxon>Chromadorea</taxon>
        <taxon>Rhabditida</taxon>
        <taxon>Tylenchina</taxon>
        <taxon>Panagrolaimomorpha</taxon>
        <taxon>Strongyloidoidea</taxon>
        <taxon>Steinernematidae</taxon>
        <taxon>Steinernema</taxon>
    </lineage>
</organism>
<name>A0AA39IR77_9BILA</name>
<dbReference type="AlphaFoldDB" id="A0AA39IR77"/>
<protein>
    <submittedName>
        <fullName evidence="1">Uncharacterized protein</fullName>
    </submittedName>
</protein>
<keyword evidence="2" id="KW-1185">Reference proteome</keyword>
<accession>A0AA39IR77</accession>
<reference evidence="1" key="1">
    <citation type="submission" date="2023-06" db="EMBL/GenBank/DDBJ databases">
        <title>Genomic analysis of the entomopathogenic nematode Steinernema hermaphroditum.</title>
        <authorList>
            <person name="Schwarz E.M."/>
            <person name="Heppert J.K."/>
            <person name="Baniya A."/>
            <person name="Schwartz H.T."/>
            <person name="Tan C.-H."/>
            <person name="Antoshechkin I."/>
            <person name="Sternberg P.W."/>
            <person name="Goodrich-Blair H."/>
            <person name="Dillman A.R."/>
        </authorList>
    </citation>
    <scope>NUCLEOTIDE SEQUENCE</scope>
    <source>
        <strain evidence="1">PS9179</strain>
        <tissue evidence="1">Whole animal</tissue>
    </source>
</reference>
<sequence length="91" mass="10149">MGLLFLDIVCGRIQKKINAEDRCEAQLSSLNAAKSCGHVFLPPWETSGHALMEMPRKQAPPQGSLRFEQYVSTIPLAHRKTLVARLDCKLS</sequence>